<organism evidence="9 10">
    <name type="scientific">Aliidongia dinghuensis</name>
    <dbReference type="NCBI Taxonomy" id="1867774"/>
    <lineage>
        <taxon>Bacteria</taxon>
        <taxon>Pseudomonadati</taxon>
        <taxon>Pseudomonadota</taxon>
        <taxon>Alphaproteobacteria</taxon>
        <taxon>Rhodospirillales</taxon>
        <taxon>Dongiaceae</taxon>
        <taxon>Aliidongia</taxon>
    </lineage>
</organism>
<dbReference type="Pfam" id="PF13537">
    <property type="entry name" value="GATase_7"/>
    <property type="match status" value="1"/>
</dbReference>
<protein>
    <recommendedName>
        <fullName evidence="3">asparagine synthase (glutamine-hydrolyzing)</fullName>
        <ecNumber evidence="3">6.3.5.4</ecNumber>
    </recommendedName>
</protein>
<dbReference type="InterPro" id="IPR006426">
    <property type="entry name" value="Asn_synth_AEB"/>
</dbReference>
<dbReference type="Pfam" id="PF00733">
    <property type="entry name" value="Asn_synthase"/>
    <property type="match status" value="1"/>
</dbReference>
<feature type="domain" description="Glutamine amidotransferase type-2" evidence="8">
    <location>
        <begin position="1"/>
        <end position="129"/>
    </location>
</feature>
<dbReference type="EMBL" id="BMJQ01000009">
    <property type="protein sequence ID" value="GGF26181.1"/>
    <property type="molecule type" value="Genomic_DNA"/>
</dbReference>
<dbReference type="PIRSF" id="PIRSF001589">
    <property type="entry name" value="Asn_synthetase_glu-h"/>
    <property type="match status" value="1"/>
</dbReference>
<dbReference type="PANTHER" id="PTHR43284:SF1">
    <property type="entry name" value="ASPARAGINE SYNTHETASE"/>
    <property type="match status" value="1"/>
</dbReference>
<dbReference type="Gene3D" id="3.40.50.620">
    <property type="entry name" value="HUPs"/>
    <property type="match status" value="1"/>
</dbReference>
<dbReference type="GO" id="GO:0004066">
    <property type="term" value="F:asparagine synthase (glutamine-hydrolyzing) activity"/>
    <property type="evidence" value="ECO:0007669"/>
    <property type="project" value="UniProtKB-EC"/>
</dbReference>
<dbReference type="InterPro" id="IPR051786">
    <property type="entry name" value="ASN_synthetase/amidase"/>
</dbReference>
<evidence type="ECO:0000256" key="6">
    <source>
        <dbReference type="ARBA" id="ARBA00048741"/>
    </source>
</evidence>
<keyword evidence="4" id="KW-0547">Nucleotide-binding</keyword>
<dbReference type="GO" id="GO:0005524">
    <property type="term" value="F:ATP binding"/>
    <property type="evidence" value="ECO:0007669"/>
    <property type="project" value="UniProtKB-KW"/>
</dbReference>
<evidence type="ECO:0000256" key="7">
    <source>
        <dbReference type="PIRSR" id="PIRSR001589-3"/>
    </source>
</evidence>
<evidence type="ECO:0000256" key="5">
    <source>
        <dbReference type="ARBA" id="ARBA00022840"/>
    </source>
</evidence>
<sequence>MGAALVGAALVGDGALDPAPLQLYRAYGIEFAHHLQGGTALALHDPEAGRLFLARDGFGIKPLYYAETAGGLLFASTIAALKATGLVPATLAAPARDELLQLQFTTGRATPFAGISRVLPGETLIVERGRVVDRRLYRPLPAAAPLPVSIDAALGTLDELLGRAIAPHCRAEGPIGLFLSGGIDSTVLLALMAARGPAPVQALSLDISRAEGPGEIALARAVAAEAGATLTEVPFREADFWHLLPEVAAAVDDPMADVALVPHWKLARAAAEAGFRTILAGEGGDELFGGYGRYRSLLRPWWAGGRLPRARGVLDGLALLREPLAGWRDGLDATERAQALGSRTRLQQAQAADCQEWLPNGPLARFDRALAAQGLDGRLPLLDRRLALFAFGLPDGLKIRDGMGKWLLRRWLDQRMPAAGALVRRRRGAPPIADWLRRRGVMLGPLVARQEPIRALCPPEAVERLFAGIENKRQAFAAWSLLFYALWHRAHVARLPPERDVFQTLSSHG</sequence>
<evidence type="ECO:0000256" key="4">
    <source>
        <dbReference type="ARBA" id="ARBA00022741"/>
    </source>
</evidence>
<evidence type="ECO:0000256" key="1">
    <source>
        <dbReference type="ARBA" id="ARBA00005187"/>
    </source>
</evidence>
<dbReference type="EC" id="6.3.5.4" evidence="3"/>
<name>A0A8J2YWK6_9PROT</name>
<dbReference type="SUPFAM" id="SSF56235">
    <property type="entry name" value="N-terminal nucleophile aminohydrolases (Ntn hydrolases)"/>
    <property type="match status" value="1"/>
</dbReference>
<dbReference type="InterPro" id="IPR001962">
    <property type="entry name" value="Asn_synthase"/>
</dbReference>
<dbReference type="InterPro" id="IPR017932">
    <property type="entry name" value="GATase_2_dom"/>
</dbReference>
<comment type="similarity">
    <text evidence="2">Belongs to the asparagine synthetase family.</text>
</comment>
<evidence type="ECO:0000313" key="9">
    <source>
        <dbReference type="EMBL" id="GGF26181.1"/>
    </source>
</evidence>
<evidence type="ECO:0000313" key="10">
    <source>
        <dbReference type="Proteomes" id="UP000646365"/>
    </source>
</evidence>
<reference evidence="9" key="1">
    <citation type="journal article" date="2014" name="Int. J. Syst. Evol. Microbiol.">
        <title>Complete genome sequence of Corynebacterium casei LMG S-19264T (=DSM 44701T), isolated from a smear-ripened cheese.</title>
        <authorList>
            <consortium name="US DOE Joint Genome Institute (JGI-PGF)"/>
            <person name="Walter F."/>
            <person name="Albersmeier A."/>
            <person name="Kalinowski J."/>
            <person name="Ruckert C."/>
        </authorList>
    </citation>
    <scope>NUCLEOTIDE SEQUENCE</scope>
    <source>
        <strain evidence="9">CGMCC 1.15725</strain>
    </source>
</reference>
<comment type="catalytic activity">
    <reaction evidence="6">
        <text>L-aspartate + L-glutamine + ATP + H2O = L-asparagine + L-glutamate + AMP + diphosphate + H(+)</text>
        <dbReference type="Rhea" id="RHEA:12228"/>
        <dbReference type="ChEBI" id="CHEBI:15377"/>
        <dbReference type="ChEBI" id="CHEBI:15378"/>
        <dbReference type="ChEBI" id="CHEBI:29985"/>
        <dbReference type="ChEBI" id="CHEBI:29991"/>
        <dbReference type="ChEBI" id="CHEBI:30616"/>
        <dbReference type="ChEBI" id="CHEBI:33019"/>
        <dbReference type="ChEBI" id="CHEBI:58048"/>
        <dbReference type="ChEBI" id="CHEBI:58359"/>
        <dbReference type="ChEBI" id="CHEBI:456215"/>
        <dbReference type="EC" id="6.3.5.4"/>
    </reaction>
</comment>
<dbReference type="PANTHER" id="PTHR43284">
    <property type="entry name" value="ASPARAGINE SYNTHETASE (GLUTAMINE-HYDROLYZING)"/>
    <property type="match status" value="1"/>
</dbReference>
<gene>
    <name evidence="9" type="ORF">GCM10011611_35310</name>
</gene>
<dbReference type="Proteomes" id="UP000646365">
    <property type="component" value="Unassembled WGS sequence"/>
</dbReference>
<evidence type="ECO:0000259" key="8">
    <source>
        <dbReference type="PROSITE" id="PS51278"/>
    </source>
</evidence>
<dbReference type="InterPro" id="IPR014729">
    <property type="entry name" value="Rossmann-like_a/b/a_fold"/>
</dbReference>
<dbReference type="GO" id="GO:0005829">
    <property type="term" value="C:cytosol"/>
    <property type="evidence" value="ECO:0007669"/>
    <property type="project" value="TreeGrafter"/>
</dbReference>
<accession>A0A8J2YWK6</accession>
<keyword evidence="10" id="KW-1185">Reference proteome</keyword>
<feature type="site" description="Important for beta-aspartyl-AMP intermediate formation" evidence="7">
    <location>
        <position position="282"/>
    </location>
</feature>
<dbReference type="Gene3D" id="3.60.20.10">
    <property type="entry name" value="Glutamine Phosphoribosylpyrophosphate, subunit 1, domain 1"/>
    <property type="match status" value="1"/>
</dbReference>
<comment type="caution">
    <text evidence="9">The sequence shown here is derived from an EMBL/GenBank/DDBJ whole genome shotgun (WGS) entry which is preliminary data.</text>
</comment>
<comment type="pathway">
    <text evidence="1">Amino-acid biosynthesis; L-asparagine biosynthesis; L-asparagine from L-aspartate (L-Gln route): step 1/1.</text>
</comment>
<dbReference type="GO" id="GO:0006529">
    <property type="term" value="P:asparagine biosynthetic process"/>
    <property type="evidence" value="ECO:0007669"/>
    <property type="project" value="InterPro"/>
</dbReference>
<dbReference type="SUPFAM" id="SSF52402">
    <property type="entry name" value="Adenine nucleotide alpha hydrolases-like"/>
    <property type="match status" value="1"/>
</dbReference>
<proteinExistence type="inferred from homology"/>
<evidence type="ECO:0000256" key="2">
    <source>
        <dbReference type="ARBA" id="ARBA00005752"/>
    </source>
</evidence>
<dbReference type="InterPro" id="IPR029055">
    <property type="entry name" value="Ntn_hydrolases_N"/>
</dbReference>
<reference evidence="9" key="2">
    <citation type="submission" date="2020-09" db="EMBL/GenBank/DDBJ databases">
        <authorList>
            <person name="Sun Q."/>
            <person name="Zhou Y."/>
        </authorList>
    </citation>
    <scope>NUCLEOTIDE SEQUENCE</scope>
    <source>
        <strain evidence="9">CGMCC 1.15725</strain>
    </source>
</reference>
<keyword evidence="5" id="KW-0067">ATP-binding</keyword>
<dbReference type="PROSITE" id="PS51278">
    <property type="entry name" value="GATASE_TYPE_2"/>
    <property type="match status" value="1"/>
</dbReference>
<dbReference type="AlphaFoldDB" id="A0A8J2YWK6"/>
<dbReference type="CDD" id="cd01991">
    <property type="entry name" value="Asn_synthase_B_C"/>
    <property type="match status" value="1"/>
</dbReference>
<evidence type="ECO:0000256" key="3">
    <source>
        <dbReference type="ARBA" id="ARBA00012737"/>
    </source>
</evidence>